<evidence type="ECO:0000313" key="1">
    <source>
        <dbReference type="EMBL" id="CZF86752.1"/>
    </source>
</evidence>
<keyword evidence="2" id="KW-1185">Reference proteome</keyword>
<dbReference type="EMBL" id="FIZY01000080">
    <property type="protein sequence ID" value="CZF86752.1"/>
    <property type="molecule type" value="Genomic_DNA"/>
</dbReference>
<dbReference type="RefSeq" id="WP_062714894.1">
    <property type="nucleotide sequence ID" value="NZ_CAWRCI010000080.1"/>
</dbReference>
<protein>
    <submittedName>
        <fullName evidence="1">Uncharacterized protein</fullName>
    </submittedName>
</protein>
<accession>A0A128FIY1</accession>
<dbReference type="Proteomes" id="UP000073601">
    <property type="component" value="Unassembled WGS sequence"/>
</dbReference>
<dbReference type="AlphaFoldDB" id="A0A128FIY1"/>
<organism evidence="1 2">
    <name type="scientific">Grimontia marina</name>
    <dbReference type="NCBI Taxonomy" id="646534"/>
    <lineage>
        <taxon>Bacteria</taxon>
        <taxon>Pseudomonadati</taxon>
        <taxon>Pseudomonadota</taxon>
        <taxon>Gammaproteobacteria</taxon>
        <taxon>Vibrionales</taxon>
        <taxon>Vibrionaceae</taxon>
        <taxon>Grimontia</taxon>
    </lineage>
</organism>
<sequence length="87" mass="9880">MTRRLNTTLDIITPNVRGPEDIDLGEQRIAFFEKAIRKHSTEDLVLLLRAVQSDAANSEELYQRGAADMLLYLLGMTHKPPVLEETE</sequence>
<name>A0A128FIY1_9GAMM</name>
<proteinExistence type="predicted"/>
<evidence type="ECO:0000313" key="2">
    <source>
        <dbReference type="Proteomes" id="UP000073601"/>
    </source>
</evidence>
<reference evidence="2" key="1">
    <citation type="submission" date="2016-02" db="EMBL/GenBank/DDBJ databases">
        <authorList>
            <person name="Rodrigo-Torres Lidia"/>
            <person name="Arahal R.David."/>
        </authorList>
    </citation>
    <scope>NUCLEOTIDE SEQUENCE [LARGE SCALE GENOMIC DNA]</scope>
    <source>
        <strain evidence="2">CECT 8713</strain>
    </source>
</reference>
<dbReference type="OrthoDB" id="9966272at2"/>
<gene>
    <name evidence="1" type="ORF">GMA8713_04791</name>
</gene>